<dbReference type="PANTHER" id="PTHR42915:SF1">
    <property type="entry name" value="PEPTIDOGLYCAN BETA-N-ACETYLMURAMIDASE NAMZ"/>
    <property type="match status" value="1"/>
</dbReference>
<name>A0ABV9L9L8_9FLAO</name>
<feature type="domain" description="Peptidoglycan beta-N-acetylmuramidase NamZ C-terminal" evidence="3">
    <location>
        <begin position="281"/>
        <end position="419"/>
    </location>
</feature>
<dbReference type="Gene3D" id="3.40.50.12170">
    <property type="entry name" value="Uncharacterised protein PF07075, DUF1343"/>
    <property type="match status" value="1"/>
</dbReference>
<dbReference type="PROSITE" id="PS51257">
    <property type="entry name" value="PROKAR_LIPOPROTEIN"/>
    <property type="match status" value="1"/>
</dbReference>
<accession>A0ABV9L9L8</accession>
<organism evidence="4 5">
    <name type="scientific">Dokdonia genika</name>
    <dbReference type="NCBI Taxonomy" id="308113"/>
    <lineage>
        <taxon>Bacteria</taxon>
        <taxon>Pseudomonadati</taxon>
        <taxon>Bacteroidota</taxon>
        <taxon>Flavobacteriia</taxon>
        <taxon>Flavobacteriales</taxon>
        <taxon>Flavobacteriaceae</taxon>
        <taxon>Dokdonia</taxon>
    </lineage>
</organism>
<dbReference type="InterPro" id="IPR048502">
    <property type="entry name" value="NamZ_N"/>
</dbReference>
<dbReference type="RefSeq" id="WP_380034147.1">
    <property type="nucleotide sequence ID" value="NZ_JBHSHB010000016.1"/>
</dbReference>
<evidence type="ECO:0000259" key="2">
    <source>
        <dbReference type="Pfam" id="PF07075"/>
    </source>
</evidence>
<proteinExistence type="predicted"/>
<keyword evidence="5" id="KW-1185">Reference proteome</keyword>
<protein>
    <submittedName>
        <fullName evidence="4">Exo-beta-N-acetylmuramidase NamZ domain-containing protein</fullName>
    </submittedName>
</protein>
<dbReference type="PANTHER" id="PTHR42915">
    <property type="entry name" value="HYPOTHETICAL 460 KDA PROTEIN IN FEUA-SIGW INTERGENIC REGION [PRECURSOR]"/>
    <property type="match status" value="1"/>
</dbReference>
<evidence type="ECO:0000313" key="4">
    <source>
        <dbReference type="EMBL" id="MFC4690824.1"/>
    </source>
</evidence>
<dbReference type="EMBL" id="JBHSHB010000016">
    <property type="protein sequence ID" value="MFC4690824.1"/>
    <property type="molecule type" value="Genomic_DNA"/>
</dbReference>
<dbReference type="Gene3D" id="3.90.1150.140">
    <property type="match status" value="1"/>
</dbReference>
<comment type="caution">
    <text evidence="4">The sequence shown here is derived from an EMBL/GenBank/DDBJ whole genome shotgun (WGS) entry which is preliminary data.</text>
</comment>
<feature type="chain" id="PRO_5046634958" evidence="1">
    <location>
        <begin position="24"/>
        <end position="420"/>
    </location>
</feature>
<dbReference type="PIRSF" id="PIRSF016719">
    <property type="entry name" value="UCP016719"/>
    <property type="match status" value="1"/>
</dbReference>
<dbReference type="InterPro" id="IPR008302">
    <property type="entry name" value="NamZ"/>
</dbReference>
<dbReference type="InterPro" id="IPR048503">
    <property type="entry name" value="NamZ_C"/>
</dbReference>
<evidence type="ECO:0000259" key="3">
    <source>
        <dbReference type="Pfam" id="PF20732"/>
    </source>
</evidence>
<dbReference type="Pfam" id="PF20732">
    <property type="entry name" value="NamZ_C"/>
    <property type="match status" value="1"/>
</dbReference>
<sequence>MRLILFKNTLFLTLTLLISCANTGGDKTAFAKAESKQPTTSNVVVIDSSITVGANRTELYLPLLANKNIGVVTNKSGLIFTETSHTEAQSTHLVDSLLSTGVTIKKVFSPEHGFRGNIDAGEKVKDGKDPKTGLNIISLYGKNKKPTAQQLEGVDVLLFDIQDVGVRFYTYISTLTYVMEAAAESGIPVIVLDRPNPNAHYIDGPTLEKEHTSFLGMHEIPLVYGMTIGEYAKMVNGEGWLKDKITVDLTVIPLENWSYQKKYALPTRPSPNLPNDKSINLYPSLGFFEGTTVNAGRGTEMQFQIFGAPDFPKEHFSFLYTPQPNFGSKSPKYKGVTCNGKDLRDEAYMNTVNLEWLIEAYAASSKKDTFFKTASFTLHAGSTQLQQDIEAGYTFKEIKRKWLPGIERFKKIRSKYLMYE</sequence>
<evidence type="ECO:0000313" key="5">
    <source>
        <dbReference type="Proteomes" id="UP001595878"/>
    </source>
</evidence>
<dbReference type="Pfam" id="PF07075">
    <property type="entry name" value="NamZ_N"/>
    <property type="match status" value="1"/>
</dbReference>
<gene>
    <name evidence="4" type="ORF">ACFO5T_10335</name>
</gene>
<feature type="domain" description="Peptidoglycan beta-N-acetylmuramidase NamZ N-terminal" evidence="2">
    <location>
        <begin position="77"/>
        <end position="276"/>
    </location>
</feature>
<reference evidence="5" key="1">
    <citation type="journal article" date="2019" name="Int. J. Syst. Evol. Microbiol.">
        <title>The Global Catalogue of Microorganisms (GCM) 10K type strain sequencing project: providing services to taxonomists for standard genome sequencing and annotation.</title>
        <authorList>
            <consortium name="The Broad Institute Genomics Platform"/>
            <consortium name="The Broad Institute Genome Sequencing Center for Infectious Disease"/>
            <person name="Wu L."/>
            <person name="Ma J."/>
        </authorList>
    </citation>
    <scope>NUCLEOTIDE SEQUENCE [LARGE SCALE GENOMIC DNA]</scope>
    <source>
        <strain evidence="5">CGMCC 4.7427</strain>
    </source>
</reference>
<evidence type="ECO:0000256" key="1">
    <source>
        <dbReference type="SAM" id="SignalP"/>
    </source>
</evidence>
<keyword evidence="1" id="KW-0732">Signal</keyword>
<feature type="signal peptide" evidence="1">
    <location>
        <begin position="1"/>
        <end position="23"/>
    </location>
</feature>
<dbReference type="Proteomes" id="UP001595878">
    <property type="component" value="Unassembled WGS sequence"/>
</dbReference>